<dbReference type="EMBL" id="LRRQ01000153">
    <property type="protein sequence ID" value="OAM87928.1"/>
    <property type="molecule type" value="Genomic_DNA"/>
</dbReference>
<dbReference type="Pfam" id="PF00582">
    <property type="entry name" value="Usp"/>
    <property type="match status" value="1"/>
</dbReference>
<dbReference type="RefSeq" id="WP_068772071.1">
    <property type="nucleotide sequence ID" value="NZ_CP109796.1"/>
</dbReference>
<evidence type="ECO:0000313" key="4">
    <source>
        <dbReference type="Proteomes" id="UP000078486"/>
    </source>
</evidence>
<dbReference type="STRING" id="1184151.AW736_19900"/>
<reference evidence="3 4" key="1">
    <citation type="submission" date="2016-01" db="EMBL/GenBank/DDBJ databases">
        <title>High potential of lignocellulose degradation of a new Verrucomicrobia species.</title>
        <authorList>
            <person name="Wang Y."/>
            <person name="Shi Y."/>
            <person name="Qiu Z."/>
            <person name="Liu S."/>
            <person name="Yang H."/>
        </authorList>
    </citation>
    <scope>NUCLEOTIDE SEQUENCE [LARGE SCALE GENOMIC DNA]</scope>
    <source>
        <strain evidence="3 4">TSB47</strain>
    </source>
</reference>
<evidence type="ECO:0000256" key="1">
    <source>
        <dbReference type="ARBA" id="ARBA00008791"/>
    </source>
</evidence>
<proteinExistence type="inferred from homology"/>
<dbReference type="PANTHER" id="PTHR46268">
    <property type="entry name" value="STRESS RESPONSE PROTEIN NHAX"/>
    <property type="match status" value="1"/>
</dbReference>
<dbReference type="Proteomes" id="UP000078486">
    <property type="component" value="Unassembled WGS sequence"/>
</dbReference>
<comment type="similarity">
    <text evidence="1">Belongs to the universal stress protein A family.</text>
</comment>
<dbReference type="InterPro" id="IPR006016">
    <property type="entry name" value="UspA"/>
</dbReference>
<evidence type="ECO:0000313" key="3">
    <source>
        <dbReference type="EMBL" id="OAM87928.1"/>
    </source>
</evidence>
<name>A0A178IDW7_9BACT</name>
<dbReference type="PRINTS" id="PR01438">
    <property type="entry name" value="UNVRSLSTRESS"/>
</dbReference>
<dbReference type="Gene3D" id="3.40.50.620">
    <property type="entry name" value="HUPs"/>
    <property type="match status" value="1"/>
</dbReference>
<sequence>MYKKILVALENTSADHALLEHVGALAVRLGSELLLLHVADGWAARNFDQLKLAESEEIKADRAYLAARVADVARQGLRAESMLAMGNPPQEILRVAAEHDCDLIALASHGHKALADVVHGSTIAKVRHNTMLPLLVVHGGKPAPL</sequence>
<dbReference type="AlphaFoldDB" id="A0A178IDW7"/>
<dbReference type="CDD" id="cd00293">
    <property type="entry name" value="USP-like"/>
    <property type="match status" value="1"/>
</dbReference>
<comment type="caution">
    <text evidence="3">The sequence shown here is derived from an EMBL/GenBank/DDBJ whole genome shotgun (WGS) entry which is preliminary data.</text>
</comment>
<organism evidence="3 4">
    <name type="scientific">Termitidicoccus mucosus</name>
    <dbReference type="NCBI Taxonomy" id="1184151"/>
    <lineage>
        <taxon>Bacteria</taxon>
        <taxon>Pseudomonadati</taxon>
        <taxon>Verrucomicrobiota</taxon>
        <taxon>Opitutia</taxon>
        <taxon>Opitutales</taxon>
        <taxon>Opitutaceae</taxon>
        <taxon>Termitidicoccus</taxon>
    </lineage>
</organism>
<dbReference type="OrthoDB" id="9794782at2"/>
<evidence type="ECO:0000259" key="2">
    <source>
        <dbReference type="Pfam" id="PF00582"/>
    </source>
</evidence>
<accession>A0A178IDW7</accession>
<dbReference type="InterPro" id="IPR014729">
    <property type="entry name" value="Rossmann-like_a/b/a_fold"/>
</dbReference>
<dbReference type="SUPFAM" id="SSF52402">
    <property type="entry name" value="Adenine nucleotide alpha hydrolases-like"/>
    <property type="match status" value="1"/>
</dbReference>
<dbReference type="InterPro" id="IPR006015">
    <property type="entry name" value="Universal_stress_UspA"/>
</dbReference>
<feature type="domain" description="UspA" evidence="2">
    <location>
        <begin position="1"/>
        <end position="138"/>
    </location>
</feature>
<gene>
    <name evidence="3" type="ORF">AW736_19900</name>
</gene>
<protein>
    <submittedName>
        <fullName evidence="3">Universal stress protein UspA</fullName>
    </submittedName>
</protein>
<dbReference type="PANTHER" id="PTHR46268:SF6">
    <property type="entry name" value="UNIVERSAL STRESS PROTEIN UP12"/>
    <property type="match status" value="1"/>
</dbReference>
<keyword evidence="4" id="KW-1185">Reference proteome</keyword>